<comment type="caution">
    <text evidence="3">The sequence shown here is derived from an EMBL/GenBank/DDBJ whole genome shotgun (WGS) entry which is preliminary data.</text>
</comment>
<feature type="chain" id="PRO_5047264035" evidence="2">
    <location>
        <begin position="26"/>
        <end position="324"/>
    </location>
</feature>
<reference evidence="4" key="1">
    <citation type="journal article" date="2019" name="Int. J. Syst. Evol. Microbiol.">
        <title>The Global Catalogue of Microorganisms (GCM) 10K type strain sequencing project: providing services to taxonomists for standard genome sequencing and annotation.</title>
        <authorList>
            <consortium name="The Broad Institute Genomics Platform"/>
            <consortium name="The Broad Institute Genome Sequencing Center for Infectious Disease"/>
            <person name="Wu L."/>
            <person name="Ma J."/>
        </authorList>
    </citation>
    <scope>NUCLEOTIDE SEQUENCE [LARGE SCALE GENOMIC DNA]</scope>
    <source>
        <strain evidence="4">LMG 24813</strain>
    </source>
</reference>
<dbReference type="PIRSF" id="PIRSF017082">
    <property type="entry name" value="YflP"/>
    <property type="match status" value="1"/>
</dbReference>
<dbReference type="InterPro" id="IPR005064">
    <property type="entry name" value="BUG"/>
</dbReference>
<keyword evidence="2" id="KW-0732">Signal</keyword>
<dbReference type="Pfam" id="PF03401">
    <property type="entry name" value="TctC"/>
    <property type="match status" value="1"/>
</dbReference>
<dbReference type="RefSeq" id="WP_217964875.1">
    <property type="nucleotide sequence ID" value="NZ_JAHTBN010000004.1"/>
</dbReference>
<proteinExistence type="inferred from homology"/>
<sequence length="324" mass="34114">MLKRWHALALCVGMVGALASTPGYAAYPDHPVTIVVPYPPGGTTDILARLISDKLGKSLGQTFIIQNKPGAGGQIGSQFVAHAKPDGYTLVMGTINTHGINAALYKKLPYRTIEDFSPVTIVAATPNVLIANKKAPFKTFKEFLAYAHQHPGAISFGSTSTGGSPHMSGELLKAEAGIDIVHVPYQGGGPMLNAVIGGQIPVGFDNLPSSAGHIKSGSVRALAVTTSARSPDFPDIPTIAESGVKGYEVSAWFGILAPAHTPAPVVDKLNKAIVAILKEPDVAKRFQSLGANPVGDTPQDFAARIKAEVAKWQEVVRKNKMQQL</sequence>
<dbReference type="EMBL" id="JBHSBV010000004">
    <property type="protein sequence ID" value="MFC4201857.1"/>
    <property type="molecule type" value="Genomic_DNA"/>
</dbReference>
<accession>A0ABV8P0C3</accession>
<keyword evidence="4" id="KW-1185">Reference proteome</keyword>
<evidence type="ECO:0000256" key="1">
    <source>
        <dbReference type="ARBA" id="ARBA00006987"/>
    </source>
</evidence>
<dbReference type="CDD" id="cd13578">
    <property type="entry name" value="PBP2_Bug27"/>
    <property type="match status" value="1"/>
</dbReference>
<dbReference type="PANTHER" id="PTHR42928:SF5">
    <property type="entry name" value="BLR1237 PROTEIN"/>
    <property type="match status" value="1"/>
</dbReference>
<comment type="similarity">
    <text evidence="1">Belongs to the UPF0065 (bug) family.</text>
</comment>
<evidence type="ECO:0000313" key="3">
    <source>
        <dbReference type="EMBL" id="MFC4201857.1"/>
    </source>
</evidence>
<gene>
    <name evidence="3" type="ORF">ACFOY1_12930</name>
</gene>
<dbReference type="PANTHER" id="PTHR42928">
    <property type="entry name" value="TRICARBOXYLATE-BINDING PROTEIN"/>
    <property type="match status" value="1"/>
</dbReference>
<organism evidence="3 4">
    <name type="scientific">Candidimonas humi</name>
    <dbReference type="NCBI Taxonomy" id="683355"/>
    <lineage>
        <taxon>Bacteria</taxon>
        <taxon>Pseudomonadati</taxon>
        <taxon>Pseudomonadota</taxon>
        <taxon>Betaproteobacteria</taxon>
        <taxon>Burkholderiales</taxon>
        <taxon>Alcaligenaceae</taxon>
        <taxon>Candidimonas</taxon>
    </lineage>
</organism>
<feature type="signal peptide" evidence="2">
    <location>
        <begin position="1"/>
        <end position="25"/>
    </location>
</feature>
<name>A0ABV8P0C3_9BURK</name>
<dbReference type="Proteomes" id="UP001595848">
    <property type="component" value="Unassembled WGS sequence"/>
</dbReference>
<protein>
    <submittedName>
        <fullName evidence="3">Bug family tripartite tricarboxylate transporter substrate binding protein</fullName>
    </submittedName>
</protein>
<evidence type="ECO:0000313" key="4">
    <source>
        <dbReference type="Proteomes" id="UP001595848"/>
    </source>
</evidence>
<evidence type="ECO:0000256" key="2">
    <source>
        <dbReference type="SAM" id="SignalP"/>
    </source>
</evidence>